<dbReference type="InterPro" id="IPR051909">
    <property type="entry name" value="MFP_Cation_Efflux"/>
</dbReference>
<dbReference type="AlphaFoldDB" id="A0A0K1PW55"/>
<dbReference type="PANTHER" id="PTHR30097:SF4">
    <property type="entry name" value="SLR6042 PROTEIN"/>
    <property type="match status" value="1"/>
</dbReference>
<dbReference type="Proteomes" id="UP000064967">
    <property type="component" value="Chromosome"/>
</dbReference>
<dbReference type="GO" id="GO:0060003">
    <property type="term" value="P:copper ion export"/>
    <property type="evidence" value="ECO:0007669"/>
    <property type="project" value="TreeGrafter"/>
</dbReference>
<dbReference type="EMBL" id="CP012333">
    <property type="protein sequence ID" value="AKU97750.1"/>
    <property type="molecule type" value="Genomic_DNA"/>
</dbReference>
<dbReference type="Gene3D" id="2.40.30.170">
    <property type="match status" value="1"/>
</dbReference>
<dbReference type="GO" id="GO:0016020">
    <property type="term" value="C:membrane"/>
    <property type="evidence" value="ECO:0007669"/>
    <property type="project" value="InterPro"/>
</dbReference>
<evidence type="ECO:0000256" key="1">
    <source>
        <dbReference type="ARBA" id="ARBA00009477"/>
    </source>
</evidence>
<proteinExistence type="inferred from homology"/>
<evidence type="ECO:0000313" key="4">
    <source>
        <dbReference type="Proteomes" id="UP000064967"/>
    </source>
</evidence>
<name>A0A0K1PW55_9BACT</name>
<dbReference type="GO" id="GO:0015679">
    <property type="term" value="P:plasma membrane copper ion transport"/>
    <property type="evidence" value="ECO:0007669"/>
    <property type="project" value="TreeGrafter"/>
</dbReference>
<dbReference type="KEGG" id="llu:AKJ09_04414"/>
<keyword evidence="2" id="KW-0813">Transport</keyword>
<keyword evidence="4" id="KW-1185">Reference proteome</keyword>
<dbReference type="InterPro" id="IPR006143">
    <property type="entry name" value="RND_pump_MFP"/>
</dbReference>
<sequence length="358" mass="37248">MGKKPESEIARITLTPEAESRIGLVLAPATLQASPKARTVGGDVVPSSGRSIMVVAPVAGRLALPGTSTLTVGQAVKRGDALLRLTPVATVDRDLKATAGRTVSVAESRLGAMDARLSRAEKLLADGAGSARAVEEARADRDTAKAELDAAKSRVGMLDHSPLDSDVAVTLRAPEDGVVRSVSALPSSMVPAGAPLLELVGTGALWVRANVFVGDLRAIRHGAAAHVRPLTAKPSPADLEALPIEGPPTSDPLTTSFDLYYSLPKGADFRPGERVAVSLTYGDDVPSIHVPESAIVRDVTGTAWVYQLVGEHAFERRRVEVLRVDQEGAQLGRGLTAGAQIVATGAVELYGAEFGMGK</sequence>
<dbReference type="GO" id="GO:0022857">
    <property type="term" value="F:transmembrane transporter activity"/>
    <property type="evidence" value="ECO:0007669"/>
    <property type="project" value="InterPro"/>
</dbReference>
<dbReference type="NCBIfam" id="TIGR01730">
    <property type="entry name" value="RND_mfp"/>
    <property type="match status" value="1"/>
</dbReference>
<dbReference type="STRING" id="1391654.AKJ09_04414"/>
<reference evidence="3 4" key="1">
    <citation type="submission" date="2015-08" db="EMBL/GenBank/DDBJ databases">
        <authorList>
            <person name="Babu N.S."/>
            <person name="Beckwith C.J."/>
            <person name="Beseler K.G."/>
            <person name="Brison A."/>
            <person name="Carone J.V."/>
            <person name="Caskin T.P."/>
            <person name="Diamond M."/>
            <person name="Durham M.E."/>
            <person name="Foxe J.M."/>
            <person name="Go M."/>
            <person name="Henderson B.A."/>
            <person name="Jones I.B."/>
            <person name="McGettigan J.A."/>
            <person name="Micheletti S.J."/>
            <person name="Nasrallah M.E."/>
            <person name="Ortiz D."/>
            <person name="Piller C.R."/>
            <person name="Privatt S.R."/>
            <person name="Schneider S.L."/>
            <person name="Sharp S."/>
            <person name="Smith T.C."/>
            <person name="Stanton J.D."/>
            <person name="Ullery H.E."/>
            <person name="Wilson R.J."/>
            <person name="Serrano M.G."/>
            <person name="Buck G."/>
            <person name="Lee V."/>
            <person name="Wang Y."/>
            <person name="Carvalho R."/>
            <person name="Voegtly L."/>
            <person name="Shi R."/>
            <person name="Duckworth R."/>
            <person name="Johnson A."/>
            <person name="Loviza R."/>
            <person name="Walstead R."/>
            <person name="Shah Z."/>
            <person name="Kiflezghi M."/>
            <person name="Wade K."/>
            <person name="Ball S.L."/>
            <person name="Bradley K.W."/>
            <person name="Asai D.J."/>
            <person name="Bowman C.A."/>
            <person name="Russell D.A."/>
            <person name="Pope W.H."/>
            <person name="Jacobs-Sera D."/>
            <person name="Hendrix R.W."/>
            <person name="Hatfull G.F."/>
        </authorList>
    </citation>
    <scope>NUCLEOTIDE SEQUENCE [LARGE SCALE GENOMIC DNA]</scope>
    <source>
        <strain evidence="3 4">DSM 27648</strain>
    </source>
</reference>
<dbReference type="Gene3D" id="2.40.50.100">
    <property type="match status" value="1"/>
</dbReference>
<protein>
    <submittedName>
        <fullName evidence="3">Putative Co/Zn/Cd efflux system membrane fusion protein</fullName>
    </submittedName>
</protein>
<gene>
    <name evidence="3" type="ORF">AKJ09_04414</name>
</gene>
<organism evidence="3 4">
    <name type="scientific">Labilithrix luteola</name>
    <dbReference type="NCBI Taxonomy" id="1391654"/>
    <lineage>
        <taxon>Bacteria</taxon>
        <taxon>Pseudomonadati</taxon>
        <taxon>Myxococcota</taxon>
        <taxon>Polyangia</taxon>
        <taxon>Polyangiales</taxon>
        <taxon>Labilitrichaceae</taxon>
        <taxon>Labilithrix</taxon>
    </lineage>
</organism>
<evidence type="ECO:0000256" key="2">
    <source>
        <dbReference type="ARBA" id="ARBA00022448"/>
    </source>
</evidence>
<dbReference type="Gene3D" id="2.40.420.20">
    <property type="match status" value="1"/>
</dbReference>
<dbReference type="SUPFAM" id="SSF111369">
    <property type="entry name" value="HlyD-like secretion proteins"/>
    <property type="match status" value="1"/>
</dbReference>
<dbReference type="GO" id="GO:0030313">
    <property type="term" value="C:cell envelope"/>
    <property type="evidence" value="ECO:0007669"/>
    <property type="project" value="TreeGrafter"/>
</dbReference>
<evidence type="ECO:0000313" key="3">
    <source>
        <dbReference type="EMBL" id="AKU97750.1"/>
    </source>
</evidence>
<accession>A0A0K1PW55</accession>
<dbReference type="PANTHER" id="PTHR30097">
    <property type="entry name" value="CATION EFFLUX SYSTEM PROTEIN CUSB"/>
    <property type="match status" value="1"/>
</dbReference>
<comment type="similarity">
    <text evidence="1">Belongs to the membrane fusion protein (MFP) (TC 8.A.1) family.</text>
</comment>
<dbReference type="Gene3D" id="1.10.287.470">
    <property type="entry name" value="Helix hairpin bin"/>
    <property type="match status" value="1"/>
</dbReference>